<dbReference type="PANTHER" id="PTHR48100">
    <property type="entry name" value="BROAD-SPECIFICITY PHOSPHATASE YOR283W-RELATED"/>
    <property type="match status" value="1"/>
</dbReference>
<dbReference type="CDD" id="cd07067">
    <property type="entry name" value="HP_PGM_like"/>
    <property type="match status" value="1"/>
</dbReference>
<reference evidence="2" key="1">
    <citation type="submission" date="2018-05" db="EMBL/GenBank/DDBJ databases">
        <authorList>
            <person name="Cea G.-C."/>
            <person name="William W."/>
        </authorList>
    </citation>
    <scope>NUCLEOTIDE SEQUENCE [LARGE SCALE GENOMIC DNA]</scope>
    <source>
        <strain evidence="2">DB21MT 5</strain>
    </source>
</reference>
<dbReference type="PANTHER" id="PTHR48100:SF1">
    <property type="entry name" value="HISTIDINE PHOSPHATASE FAMILY PROTEIN-RELATED"/>
    <property type="match status" value="1"/>
</dbReference>
<dbReference type="KEGG" id="mya:MORIYA_3830"/>
<dbReference type="Gene3D" id="3.40.50.1240">
    <property type="entry name" value="Phosphoglycerate mutase-like"/>
    <property type="match status" value="1"/>
</dbReference>
<protein>
    <recommendedName>
        <fullName evidence="3">Histidine phosphatase family protein</fullName>
    </recommendedName>
</protein>
<evidence type="ECO:0008006" key="3">
    <source>
        <dbReference type="Google" id="ProtNLM"/>
    </source>
</evidence>
<sequence>MQTELYLMRHGEPQIRNALLGRTNPELSELGWQQMLGNSANLTDIDVMISSPLQRCALFAEYIAAQQQLPVHIKSDFAEFDFGDWDGRSYQDLHNDFPQDMHNFFIDPGNNTPPNGESLADFSQRVETALLSVLQQHQGKRIALFVHSGVIRTLIAWCLKIDYLQGVQFQRLKIDYASISHISVFAHEGEHFPQLCYTNKVADSK</sequence>
<evidence type="ECO:0000313" key="1">
    <source>
        <dbReference type="EMBL" id="SQD80282.1"/>
    </source>
</evidence>
<dbReference type="InterPro" id="IPR029033">
    <property type="entry name" value="His_PPase_superfam"/>
</dbReference>
<dbReference type="EMBL" id="LS483250">
    <property type="protein sequence ID" value="SQD80282.1"/>
    <property type="molecule type" value="Genomic_DNA"/>
</dbReference>
<organism evidence="1 2">
    <name type="scientific">Moritella yayanosii</name>
    <dbReference type="NCBI Taxonomy" id="69539"/>
    <lineage>
        <taxon>Bacteria</taxon>
        <taxon>Pseudomonadati</taxon>
        <taxon>Pseudomonadota</taxon>
        <taxon>Gammaproteobacteria</taxon>
        <taxon>Alteromonadales</taxon>
        <taxon>Moritellaceae</taxon>
        <taxon>Moritella</taxon>
    </lineage>
</organism>
<dbReference type="GO" id="GO:0016791">
    <property type="term" value="F:phosphatase activity"/>
    <property type="evidence" value="ECO:0007669"/>
    <property type="project" value="TreeGrafter"/>
</dbReference>
<dbReference type="SMART" id="SM00855">
    <property type="entry name" value="PGAM"/>
    <property type="match status" value="1"/>
</dbReference>
<dbReference type="AlphaFoldDB" id="A0A330LVM9"/>
<name>A0A330LVM9_9GAMM</name>
<dbReference type="Proteomes" id="UP000250163">
    <property type="component" value="Chromosome MORIYA"/>
</dbReference>
<evidence type="ECO:0000313" key="2">
    <source>
        <dbReference type="Proteomes" id="UP000250163"/>
    </source>
</evidence>
<dbReference type="OrthoDB" id="9783269at2"/>
<dbReference type="InterPro" id="IPR050275">
    <property type="entry name" value="PGM_Phosphatase"/>
</dbReference>
<dbReference type="Pfam" id="PF00300">
    <property type="entry name" value="His_Phos_1"/>
    <property type="match status" value="1"/>
</dbReference>
<dbReference type="GO" id="GO:0005737">
    <property type="term" value="C:cytoplasm"/>
    <property type="evidence" value="ECO:0007669"/>
    <property type="project" value="TreeGrafter"/>
</dbReference>
<dbReference type="SUPFAM" id="SSF53254">
    <property type="entry name" value="Phosphoglycerate mutase-like"/>
    <property type="match status" value="1"/>
</dbReference>
<dbReference type="RefSeq" id="WP_112717517.1">
    <property type="nucleotide sequence ID" value="NZ_LS483250.1"/>
</dbReference>
<proteinExistence type="predicted"/>
<dbReference type="InterPro" id="IPR013078">
    <property type="entry name" value="His_Pase_superF_clade-1"/>
</dbReference>
<accession>A0A330LVM9</accession>
<gene>
    <name evidence="1" type="ORF">MORIYA_3830</name>
</gene>
<keyword evidence="2" id="KW-1185">Reference proteome</keyword>